<comment type="caution">
    <text evidence="3">The sequence shown here is derived from an EMBL/GenBank/DDBJ whole genome shotgun (WGS) entry which is preliminary data.</text>
</comment>
<evidence type="ECO:0000256" key="2">
    <source>
        <dbReference type="SAM" id="MobiDB-lite"/>
    </source>
</evidence>
<dbReference type="InterPro" id="IPR018523">
    <property type="entry name" value="Isocitrate_lyase_ph_CS"/>
</dbReference>
<dbReference type="InterPro" id="IPR039556">
    <property type="entry name" value="ICL/PEPM"/>
</dbReference>
<feature type="compositionally biased region" description="Polar residues" evidence="2">
    <location>
        <begin position="66"/>
        <end position="84"/>
    </location>
</feature>
<protein>
    <submittedName>
        <fullName evidence="3">2,3-dimethylmalate lyase</fullName>
    </submittedName>
</protein>
<evidence type="ECO:0000313" key="3">
    <source>
        <dbReference type="EMBL" id="OMP87749.1"/>
    </source>
</evidence>
<feature type="compositionally biased region" description="Basic and acidic residues" evidence="2">
    <location>
        <begin position="36"/>
        <end position="51"/>
    </location>
</feature>
<dbReference type="Gene3D" id="3.20.20.60">
    <property type="entry name" value="Phosphoenolpyruvate-binding domains"/>
    <property type="match status" value="1"/>
</dbReference>
<organism evidence="3 4">
    <name type="scientific">Diplodia seriata</name>
    <dbReference type="NCBI Taxonomy" id="420778"/>
    <lineage>
        <taxon>Eukaryota</taxon>
        <taxon>Fungi</taxon>
        <taxon>Dikarya</taxon>
        <taxon>Ascomycota</taxon>
        <taxon>Pezizomycotina</taxon>
        <taxon>Dothideomycetes</taxon>
        <taxon>Dothideomycetes incertae sedis</taxon>
        <taxon>Botryosphaeriales</taxon>
        <taxon>Botryosphaeriaceae</taxon>
        <taxon>Diplodia</taxon>
    </lineage>
</organism>
<dbReference type="STRING" id="420778.A0A1S8BJW4"/>
<dbReference type="EMBL" id="MSZU01000076">
    <property type="protein sequence ID" value="OMP87749.1"/>
    <property type="molecule type" value="Genomic_DNA"/>
</dbReference>
<proteinExistence type="predicted"/>
<feature type="compositionally biased region" description="Polar residues" evidence="2">
    <location>
        <begin position="25"/>
        <end position="35"/>
    </location>
</feature>
<dbReference type="SUPFAM" id="SSF51621">
    <property type="entry name" value="Phosphoenolpyruvate/pyruvate domain"/>
    <property type="match status" value="1"/>
</dbReference>
<dbReference type="PANTHER" id="PTHR42905:SF2">
    <property type="entry name" value="PHOSPHOENOLPYRUVATE CARBOXYLASE FAMILY PROTEIN"/>
    <property type="match status" value="1"/>
</dbReference>
<evidence type="ECO:0000313" key="4">
    <source>
        <dbReference type="Proteomes" id="UP000190776"/>
    </source>
</evidence>
<dbReference type="CDD" id="cd00377">
    <property type="entry name" value="ICL_PEPM"/>
    <property type="match status" value="1"/>
</dbReference>
<dbReference type="GO" id="GO:0046421">
    <property type="term" value="F:methylisocitrate lyase activity"/>
    <property type="evidence" value="ECO:0007669"/>
    <property type="project" value="UniProtKB-EC"/>
</dbReference>
<accession>A0A1S8BJW4</accession>
<reference evidence="3 4" key="1">
    <citation type="submission" date="2017-01" db="EMBL/GenBank/DDBJ databases">
        <title>Draft genome sequence of Diplodia seriata F98.1, a fungal species involved in grapevine trunk diseases.</title>
        <authorList>
            <person name="Robert-Siegwald G."/>
            <person name="Vallet J."/>
            <person name="Abou-Mansour E."/>
            <person name="Xu J."/>
            <person name="Rey P."/>
            <person name="Bertsch C."/>
            <person name="Rego C."/>
            <person name="Larignon P."/>
            <person name="Fontaine F."/>
            <person name="Lebrun M.-H."/>
        </authorList>
    </citation>
    <scope>NUCLEOTIDE SEQUENCE [LARGE SCALE GENOMIC DNA]</scope>
    <source>
        <strain evidence="3 4">F98.1</strain>
    </source>
</reference>
<dbReference type="Proteomes" id="UP000190776">
    <property type="component" value="Unassembled WGS sequence"/>
</dbReference>
<gene>
    <name evidence="3" type="ORF">BK809_0007838</name>
</gene>
<sequence length="399" mass="42340">MNPHSAEPLTGAFVASEKIGEPTVTELSADTTDFINQEHDSHSQHSNDTRNRINGLEPLTELQHTDVPSVNPAPTAQDDANATQPPRPKLSPAHPPSASTRLRKILEETDDLIVAPGVYDGVSARAALEVGFNALYMTGAGTTASRLGQPDLGIAHLHDMRANAEMIANLSPHGPPLIADMDTGYGGPITIARTVTEYIRAGVAGAHLEDQILTKRCGHLLHKPVISASAYTTRLRAAVSARAAAGSDFVLIARTDALQTLGYDECVARLRAARALGFDVGLLEGFETKEQARRAVRELAPWPLMLNVVEGGVGETVGVREAREMGFRVVVFSFATVCPAFGAIRGALERLRDAGMVGGGEGAKGEDVVTPRRLFEACGLRECMDIDLGAGSRAFAEGV</sequence>
<dbReference type="PROSITE" id="PS00161">
    <property type="entry name" value="ISOCITRATE_LYASE"/>
    <property type="match status" value="1"/>
</dbReference>
<feature type="region of interest" description="Disordered" evidence="2">
    <location>
        <begin position="1"/>
        <end position="99"/>
    </location>
</feature>
<dbReference type="InterPro" id="IPR015813">
    <property type="entry name" value="Pyrv/PenolPyrv_kinase-like_dom"/>
</dbReference>
<comment type="catalytic activity">
    <reaction evidence="1">
        <text>(2S,3R)-3-hydroxybutane-1,2,3-tricarboxylate = pyruvate + succinate</text>
        <dbReference type="Rhea" id="RHEA:16809"/>
        <dbReference type="ChEBI" id="CHEBI:15361"/>
        <dbReference type="ChEBI" id="CHEBI:30031"/>
        <dbReference type="ChEBI" id="CHEBI:57429"/>
        <dbReference type="EC" id="4.1.3.30"/>
    </reaction>
</comment>
<dbReference type="AlphaFoldDB" id="A0A1S8BJW4"/>
<dbReference type="Pfam" id="PF13714">
    <property type="entry name" value="PEP_mutase"/>
    <property type="match status" value="1"/>
</dbReference>
<dbReference type="OrthoDB" id="1923844at2759"/>
<evidence type="ECO:0000256" key="1">
    <source>
        <dbReference type="ARBA" id="ARBA00001050"/>
    </source>
</evidence>
<keyword evidence="3" id="KW-0456">Lyase</keyword>
<dbReference type="PANTHER" id="PTHR42905">
    <property type="entry name" value="PHOSPHOENOLPYRUVATE CARBOXYLASE"/>
    <property type="match status" value="1"/>
</dbReference>
<dbReference type="InterPro" id="IPR040442">
    <property type="entry name" value="Pyrv_kinase-like_dom_sf"/>
</dbReference>
<name>A0A1S8BJW4_9PEZI</name>
<feature type="compositionally biased region" description="Pro residues" evidence="2">
    <location>
        <begin position="85"/>
        <end position="95"/>
    </location>
</feature>